<evidence type="ECO:0000313" key="1">
    <source>
        <dbReference type="EMBL" id="BBM46159.1"/>
    </source>
</evidence>
<evidence type="ECO:0000313" key="2">
    <source>
        <dbReference type="Proteomes" id="UP000422644"/>
    </source>
</evidence>
<keyword evidence="2" id="KW-1185">Reference proteome</keyword>
<reference evidence="1 2" key="1">
    <citation type="submission" date="2019-07" db="EMBL/GenBank/DDBJ databases">
        <title>Complete Genome Sequence of Leptotrichia trevisanii Strain JMUB3870.</title>
        <authorList>
            <person name="Watanabe S."/>
            <person name="Cui L."/>
        </authorList>
    </citation>
    <scope>NUCLEOTIDE SEQUENCE [LARGE SCALE GENOMIC DNA]</scope>
    <source>
        <strain evidence="1 2">JMUB3870</strain>
    </source>
</reference>
<gene>
    <name evidence="1" type="ORF">JMUB3870_2287</name>
</gene>
<organism evidence="1 2">
    <name type="scientific">Leptotrichia trevisanii</name>
    <dbReference type="NCBI Taxonomy" id="109328"/>
    <lineage>
        <taxon>Bacteria</taxon>
        <taxon>Fusobacteriati</taxon>
        <taxon>Fusobacteriota</taxon>
        <taxon>Fusobacteriia</taxon>
        <taxon>Fusobacteriales</taxon>
        <taxon>Leptotrichiaceae</taxon>
        <taxon>Leptotrichia</taxon>
    </lineage>
</organism>
<dbReference type="EMBL" id="AP019831">
    <property type="protein sequence ID" value="BBM46159.1"/>
    <property type="molecule type" value="Genomic_DNA"/>
</dbReference>
<name>A0A510L3T0_9FUSO</name>
<dbReference type="AlphaFoldDB" id="A0A510L3T0"/>
<accession>A0A510L3T0</accession>
<proteinExistence type="predicted"/>
<dbReference type="AntiFam" id="ANF00010">
    <property type="entry name" value="tRNA translation"/>
</dbReference>
<protein>
    <submittedName>
        <fullName evidence="1">Uncharacterized protein</fullName>
    </submittedName>
</protein>
<dbReference type="Proteomes" id="UP000422644">
    <property type="component" value="Chromosome"/>
</dbReference>
<sequence>MVERQPSKLNVASSTLVSRSILFIRINFYRYMVTVVQLVERQFVALVVAGSSPVSHPINNEPLAQSVEHLTFNQGVTGSIPVWLTI</sequence>